<proteinExistence type="predicted"/>
<comment type="caution">
    <text evidence="1">The sequence shown here is derived from an EMBL/GenBank/DDBJ whole genome shotgun (WGS) entry which is preliminary data.</text>
</comment>
<dbReference type="Gene3D" id="3.30.70.1280">
    <property type="entry name" value="SP0830-like domains"/>
    <property type="match status" value="1"/>
</dbReference>
<organism evidence="1 2">
    <name type="scientific">Streptomyces noboritoensis</name>
    <dbReference type="NCBI Taxonomy" id="67337"/>
    <lineage>
        <taxon>Bacteria</taxon>
        <taxon>Bacillati</taxon>
        <taxon>Actinomycetota</taxon>
        <taxon>Actinomycetes</taxon>
        <taxon>Kitasatosporales</taxon>
        <taxon>Streptomycetaceae</taxon>
        <taxon>Streptomyces</taxon>
    </lineage>
</organism>
<reference evidence="1 2" key="1">
    <citation type="submission" date="2024-09" db="EMBL/GenBank/DDBJ databases">
        <authorList>
            <person name="Sun Q."/>
            <person name="Mori K."/>
        </authorList>
    </citation>
    <scope>NUCLEOTIDE SEQUENCE [LARGE SCALE GENOMIC DNA]</scope>
    <source>
        <strain evidence="1 2">JCM 4557</strain>
    </source>
</reference>
<dbReference type="Pfam" id="PF08002">
    <property type="entry name" value="DUF1697"/>
    <property type="match status" value="1"/>
</dbReference>
<accession>A0ABV6TJ68</accession>
<dbReference type="RefSeq" id="WP_394320306.1">
    <property type="nucleotide sequence ID" value="NZ_JBHMQV010000009.1"/>
</dbReference>
<sequence>MTTMYAALLRGINVGGNKKVPMAELRALLTELGHGSVRTYLNSGNAVFSSDSDDPDALAADLERAIEKHFGFRVACMVRTGAYLKAVVDACPFPADELEGKQLHATFFSGPVDPERFTGIETKAFLPDTFRLGDRVLYLYAPDGIGRSKLAEALAKPALLKGIEATARNWNTVKALVEMTGA</sequence>
<gene>
    <name evidence="1" type="ORF">ACFH04_17370</name>
</gene>
<name>A0ABV6TJ68_9ACTN</name>
<dbReference type="Proteomes" id="UP001589887">
    <property type="component" value="Unassembled WGS sequence"/>
</dbReference>
<dbReference type="EMBL" id="JBHMQV010000009">
    <property type="protein sequence ID" value="MFC0845468.1"/>
    <property type="molecule type" value="Genomic_DNA"/>
</dbReference>
<evidence type="ECO:0000313" key="2">
    <source>
        <dbReference type="Proteomes" id="UP001589887"/>
    </source>
</evidence>
<dbReference type="PIRSF" id="PIRSF008502">
    <property type="entry name" value="UCP008502"/>
    <property type="match status" value="1"/>
</dbReference>
<dbReference type="PANTHER" id="PTHR36439">
    <property type="entry name" value="BLL4334 PROTEIN"/>
    <property type="match status" value="1"/>
</dbReference>
<dbReference type="InterPro" id="IPR012545">
    <property type="entry name" value="DUF1697"/>
</dbReference>
<protein>
    <submittedName>
        <fullName evidence="1">DUF1697 domain-containing protein</fullName>
    </submittedName>
</protein>
<evidence type="ECO:0000313" key="1">
    <source>
        <dbReference type="EMBL" id="MFC0845468.1"/>
    </source>
</evidence>
<dbReference type="SUPFAM" id="SSF160379">
    <property type="entry name" value="SP0830-like"/>
    <property type="match status" value="1"/>
</dbReference>
<keyword evidence="2" id="KW-1185">Reference proteome</keyword>
<dbReference type="PANTHER" id="PTHR36439:SF1">
    <property type="entry name" value="DUF1697 DOMAIN-CONTAINING PROTEIN"/>
    <property type="match status" value="1"/>
</dbReference>